<dbReference type="GO" id="GO:0000723">
    <property type="term" value="P:telomere maintenance"/>
    <property type="evidence" value="ECO:0007669"/>
    <property type="project" value="TreeGrafter"/>
</dbReference>
<dbReference type="PANTHER" id="PTHR12604">
    <property type="entry name" value="KU AUTOANTIGEN DNA HELICASE"/>
    <property type="match status" value="1"/>
</dbReference>
<dbReference type="VEuPathDB" id="VectorBase:MDOA012636"/>
<dbReference type="SUPFAM" id="SSF100939">
    <property type="entry name" value="SPOC domain-like"/>
    <property type="match status" value="1"/>
</dbReference>
<dbReference type="InterPro" id="IPR036494">
    <property type="entry name" value="Ku_C_sf"/>
</dbReference>
<evidence type="ECO:0000256" key="1">
    <source>
        <dbReference type="ARBA" id="ARBA00004123"/>
    </source>
</evidence>
<dbReference type="GO" id="GO:0005524">
    <property type="term" value="F:ATP binding"/>
    <property type="evidence" value="ECO:0007669"/>
    <property type="project" value="UniProtKB-KW"/>
</dbReference>
<keyword evidence="9" id="KW-0234">DNA repair</keyword>
<dbReference type="GO" id="GO:0006303">
    <property type="term" value="P:double-strand break repair via nonhomologous end joining"/>
    <property type="evidence" value="ECO:0007669"/>
    <property type="project" value="InterPro"/>
</dbReference>
<organism evidence="12">
    <name type="scientific">Musca domestica</name>
    <name type="common">House fly</name>
    <dbReference type="NCBI Taxonomy" id="7370"/>
    <lineage>
        <taxon>Eukaryota</taxon>
        <taxon>Metazoa</taxon>
        <taxon>Ecdysozoa</taxon>
        <taxon>Arthropoda</taxon>
        <taxon>Hexapoda</taxon>
        <taxon>Insecta</taxon>
        <taxon>Pterygota</taxon>
        <taxon>Neoptera</taxon>
        <taxon>Endopterygota</taxon>
        <taxon>Diptera</taxon>
        <taxon>Brachycera</taxon>
        <taxon>Muscomorpha</taxon>
        <taxon>Muscoidea</taxon>
        <taxon>Muscidae</taxon>
        <taxon>Musca</taxon>
    </lineage>
</organism>
<dbReference type="STRING" id="7370.A0A1I8N8D3"/>
<feature type="domain" description="Ku" evidence="11">
    <location>
        <begin position="281"/>
        <end position="420"/>
    </location>
</feature>
<keyword evidence="8" id="KW-0233">DNA recombination</keyword>
<keyword evidence="6" id="KW-0067">ATP-binding</keyword>
<evidence type="ECO:0000256" key="3">
    <source>
        <dbReference type="ARBA" id="ARBA00022763"/>
    </source>
</evidence>
<evidence type="ECO:0000313" key="12">
    <source>
        <dbReference type="EnsemblMetazoa" id="MDOA012636-PA"/>
    </source>
</evidence>
<evidence type="ECO:0000313" key="14">
    <source>
        <dbReference type="RefSeq" id="XP_005178273.1"/>
    </source>
</evidence>
<evidence type="ECO:0000256" key="4">
    <source>
        <dbReference type="ARBA" id="ARBA00022801"/>
    </source>
</evidence>
<evidence type="ECO:0000256" key="7">
    <source>
        <dbReference type="ARBA" id="ARBA00023125"/>
    </source>
</evidence>
<name>A0A1I8N8D3_MUSDO</name>
<protein>
    <submittedName>
        <fullName evidence="14">X-ray repair cross-complementing protein 5</fullName>
    </submittedName>
</protein>
<dbReference type="GO" id="GO:0003690">
    <property type="term" value="F:double-stranded DNA binding"/>
    <property type="evidence" value="ECO:0007669"/>
    <property type="project" value="TreeGrafter"/>
</dbReference>
<evidence type="ECO:0000259" key="11">
    <source>
        <dbReference type="SMART" id="SM00559"/>
    </source>
</evidence>
<gene>
    <name evidence="12" type="primary">101899959</name>
    <name evidence="14" type="synonym">LOC101899959</name>
</gene>
<keyword evidence="10" id="KW-0539">Nucleus</keyword>
<dbReference type="Gene3D" id="2.40.290.10">
    <property type="match status" value="1"/>
</dbReference>
<dbReference type="InterPro" id="IPR016194">
    <property type="entry name" value="SPOC-like_C_dom_sf"/>
</dbReference>
<dbReference type="SUPFAM" id="SSF101420">
    <property type="entry name" value="C-terminal domain of Ku80"/>
    <property type="match status" value="1"/>
</dbReference>
<evidence type="ECO:0000256" key="2">
    <source>
        <dbReference type="ARBA" id="ARBA00022741"/>
    </source>
</evidence>
<dbReference type="eggNOG" id="KOG2326">
    <property type="taxonomic scope" value="Eukaryota"/>
</dbReference>
<dbReference type="GO" id="GO:0006310">
    <property type="term" value="P:DNA recombination"/>
    <property type="evidence" value="ECO:0007669"/>
    <property type="project" value="UniProtKB-KW"/>
</dbReference>
<dbReference type="Gene3D" id="3.40.50.410">
    <property type="entry name" value="von Willebrand factor, type A domain"/>
    <property type="match status" value="1"/>
</dbReference>
<keyword evidence="13" id="KW-1185">Reference proteome</keyword>
<comment type="subcellular location">
    <subcellularLocation>
        <location evidence="1">Nucleus</location>
    </subcellularLocation>
</comment>
<dbReference type="InterPro" id="IPR005161">
    <property type="entry name" value="Ku_N"/>
</dbReference>
<keyword evidence="5" id="KW-0347">Helicase</keyword>
<dbReference type="InterPro" id="IPR036465">
    <property type="entry name" value="vWFA_dom_sf"/>
</dbReference>
<dbReference type="Pfam" id="PF08785">
    <property type="entry name" value="Ku_PK_bind"/>
    <property type="match status" value="1"/>
</dbReference>
<keyword evidence="4" id="KW-0378">Hydrolase</keyword>
<dbReference type="InterPro" id="IPR006164">
    <property type="entry name" value="DNA_bd_Ku70/Ku80"/>
</dbReference>
<keyword evidence="2" id="KW-0547">Nucleotide-binding</keyword>
<evidence type="ECO:0000256" key="9">
    <source>
        <dbReference type="ARBA" id="ARBA00023204"/>
    </source>
</evidence>
<evidence type="ECO:0000256" key="5">
    <source>
        <dbReference type="ARBA" id="ARBA00022806"/>
    </source>
</evidence>
<evidence type="ECO:0000256" key="10">
    <source>
        <dbReference type="ARBA" id="ARBA00023242"/>
    </source>
</evidence>
<dbReference type="GO" id="GO:0042162">
    <property type="term" value="F:telomeric DNA binding"/>
    <property type="evidence" value="ECO:0007669"/>
    <property type="project" value="TreeGrafter"/>
</dbReference>
<proteinExistence type="predicted"/>
<dbReference type="InterPro" id="IPR014893">
    <property type="entry name" value="Ku_PK_bind"/>
</dbReference>
<dbReference type="SMART" id="SM00559">
    <property type="entry name" value="Ku78"/>
    <property type="match status" value="1"/>
</dbReference>
<dbReference type="GO" id="GO:0004386">
    <property type="term" value="F:helicase activity"/>
    <property type="evidence" value="ECO:0007669"/>
    <property type="project" value="UniProtKB-KW"/>
</dbReference>
<dbReference type="OrthoDB" id="30826at2759"/>
<dbReference type="Proteomes" id="UP001652621">
    <property type="component" value="Unplaced"/>
</dbReference>
<dbReference type="Pfam" id="PF02735">
    <property type="entry name" value="Ku"/>
    <property type="match status" value="1"/>
</dbReference>
<dbReference type="EnsemblMetazoa" id="MDOA012636-RA">
    <property type="protein sequence ID" value="MDOA012636-PA"/>
    <property type="gene ID" value="MDOA012636"/>
</dbReference>
<dbReference type="Pfam" id="PF03731">
    <property type="entry name" value="Ku_N"/>
    <property type="match status" value="1"/>
</dbReference>
<dbReference type="VEuPathDB" id="VectorBase:MDOMA2_008988"/>
<keyword evidence="7" id="KW-0238">DNA-binding</keyword>
<accession>A0A1I8N8D3</accession>
<evidence type="ECO:0000313" key="13">
    <source>
        <dbReference type="Proteomes" id="UP001652621"/>
    </source>
</evidence>
<dbReference type="Gene3D" id="1.10.1600.10">
    <property type="match status" value="1"/>
</dbReference>
<reference evidence="14" key="2">
    <citation type="submission" date="2025-04" db="UniProtKB">
        <authorList>
            <consortium name="RefSeq"/>
        </authorList>
    </citation>
    <scope>IDENTIFICATION</scope>
    <source>
        <strain evidence="14">Aabys</strain>
    </source>
</reference>
<dbReference type="GO" id="GO:0043564">
    <property type="term" value="C:Ku70:Ku80 complex"/>
    <property type="evidence" value="ECO:0007669"/>
    <property type="project" value="TreeGrafter"/>
</dbReference>
<dbReference type="Gene3D" id="1.25.40.240">
    <property type="entry name" value="Ku, C-terminal domain"/>
    <property type="match status" value="1"/>
</dbReference>
<reference evidence="12" key="1">
    <citation type="submission" date="2020-05" db="UniProtKB">
        <authorList>
            <consortium name="EnsemblMetazoa"/>
        </authorList>
    </citation>
    <scope>IDENTIFICATION</scope>
    <source>
        <strain evidence="12">Aabys</strain>
    </source>
</reference>
<dbReference type="KEGG" id="mde:101899959"/>
<dbReference type="GO" id="GO:0016787">
    <property type="term" value="F:hydrolase activity"/>
    <property type="evidence" value="ECO:0007669"/>
    <property type="project" value="UniProtKB-KW"/>
</dbReference>
<keyword evidence="3" id="KW-0227">DNA damage</keyword>
<evidence type="ECO:0000256" key="6">
    <source>
        <dbReference type="ARBA" id="ARBA00022840"/>
    </source>
</evidence>
<dbReference type="AlphaFoldDB" id="A0A1I8N8D3"/>
<dbReference type="SUPFAM" id="SSF53300">
    <property type="entry name" value="vWA-like"/>
    <property type="match status" value="1"/>
</dbReference>
<sequence length="733" mass="85130">MAYNKEYMILILDVRRTASEEFKEKATKCCANIIKRKICTGKKDYLSFVLVGTDRTYNDINTNDCEDDYLNVVQYTGELQIPTWKLLMNFYQFVNETPSENGEWLDALAVAYALLKKGKEHAKIQRSRLILFYDFNDEYNSYKYFSEITETLLSNQVELIVVSPDICYIDNPANDYLPQAIFDSGKKSAQRLENEKYALRLVSECNATLCNLTEAVAAALKFKNTRPWCWNSQLRIGTKIVINISGVITTKDETTIKLKKVWNEPDEVLRREWGYFMKGKEIDVDIEELMDGYMLGGSAIPYDDSMDDDKLKLDPGLTFIGFMERKHVHNKYFAGDSTYLILHRRGMKSSAQRLDALVRALLDTERVIFCWKVFGAKSKPRMVVLMPNELEDNFPASLNMMEMAHHSQYHFFEFPRLRSERTECSEDQLNAIDNLIDSMDLTLKTQDSETPRKTYEKNALPFCHLPHIFEHNFMDLLERKILCKAGEDDEQFQEMLKDKNFVEAFWKLPEAIEEQAKNAAKRVKKLFPLEVSDEWLKKAKASQAKEVTKQEAGAKTKEENNNIKLSFDKVGKTNPAEDFEKLLKAHVFPIQDSTQRDLKFNHYALQLRSVVKNLICQTESMTPQDFEKITAALSVYRKRVFIFNAFEEYNKWISSIKSEVVNRHLSVFWHKVVVKHELGLCFIGEPSLDEQMKEKDFYSLEFSADLEPKVALSQQEMEMNDTEVDDMLACMDA</sequence>
<dbReference type="RefSeq" id="XP_005178273.1">
    <property type="nucleotide sequence ID" value="XM_005178216.3"/>
</dbReference>
<evidence type="ECO:0000256" key="8">
    <source>
        <dbReference type="ARBA" id="ARBA00023172"/>
    </source>
</evidence>
<dbReference type="PANTHER" id="PTHR12604:SF4">
    <property type="entry name" value="X-RAY REPAIR CROSS-COMPLEMENTING PROTEIN 5"/>
    <property type="match status" value="1"/>
</dbReference>